<keyword evidence="8" id="KW-1185">Reference proteome</keyword>
<dbReference type="PANTHER" id="PTHR43774:SF1">
    <property type="entry name" value="PEPTIDE METHIONINE SULFOXIDE REDUCTASE MSRA 2"/>
    <property type="match status" value="1"/>
</dbReference>
<keyword evidence="3" id="KW-0560">Oxidoreductase</keyword>
<name>A0ABM0MY24_SACKO</name>
<feature type="domain" description="Selenoprotein methionine sulfoxide reductase A helical" evidence="7">
    <location>
        <begin position="199"/>
        <end position="248"/>
    </location>
</feature>
<dbReference type="InterPro" id="IPR002569">
    <property type="entry name" value="Met_Sox_Rdtase_MsrA_dom"/>
</dbReference>
<dbReference type="Pfam" id="PF01625">
    <property type="entry name" value="PMSR"/>
    <property type="match status" value="1"/>
</dbReference>
<protein>
    <recommendedName>
        <fullName evidence="2">peptide-methionine (S)-S-oxide reductase</fullName>
        <ecNumber evidence="2">1.8.4.11</ecNumber>
    </recommendedName>
    <alternativeName>
        <fullName evidence="4">Peptide-methionine (S)-S-oxide reductase</fullName>
    </alternativeName>
</protein>
<evidence type="ECO:0000256" key="3">
    <source>
        <dbReference type="ARBA" id="ARBA00023002"/>
    </source>
</evidence>
<dbReference type="EC" id="1.8.4.11" evidence="2"/>
<evidence type="ECO:0000256" key="2">
    <source>
        <dbReference type="ARBA" id="ARBA00012502"/>
    </source>
</evidence>
<feature type="chain" id="PRO_5045079494" description="peptide-methionine (S)-S-oxide reductase" evidence="5">
    <location>
        <begin position="22"/>
        <end position="261"/>
    </location>
</feature>
<dbReference type="Proteomes" id="UP000694865">
    <property type="component" value="Unplaced"/>
</dbReference>
<evidence type="ECO:0000256" key="4">
    <source>
        <dbReference type="ARBA" id="ARBA00030643"/>
    </source>
</evidence>
<evidence type="ECO:0000313" key="9">
    <source>
        <dbReference type="RefSeq" id="XP_006824915.1"/>
    </source>
</evidence>
<evidence type="ECO:0000313" key="8">
    <source>
        <dbReference type="Proteomes" id="UP000694865"/>
    </source>
</evidence>
<evidence type="ECO:0000259" key="6">
    <source>
        <dbReference type="Pfam" id="PF01625"/>
    </source>
</evidence>
<accession>A0ABM0MY24</accession>
<keyword evidence="5" id="KW-0732">Signal</keyword>
<dbReference type="PANTHER" id="PTHR43774">
    <property type="entry name" value="PEPTIDE METHIONINE SULFOXIDE REDUCTASE"/>
    <property type="match status" value="1"/>
</dbReference>
<dbReference type="SUPFAM" id="SSF55068">
    <property type="entry name" value="Peptide methionine sulfoxide reductase"/>
    <property type="match status" value="1"/>
</dbReference>
<sequence>MKYSEVAVFALLLMVTMTTVAIDDEEGCDESESLLLKYTFEPSGLKYTEPDVKTKKATFAMGCFWGVESTFGAAPGVVRVKCGYTGGSKLKPTYTNLGDHTESVEIEYDPTKTTYRQLLDIFWKTHDPTEWNKSQYKSAVYAHDEEQEIWAQETLLEEQKNYGSKVVTDVLPAGTFYDAENYHQKYFLRFHDNLLQSLGMGDGELLTSYRASRLLGYITGNGSVEEFNKEVKNLALSNEQANYIRKIIRNKNSGSCAKKSP</sequence>
<evidence type="ECO:0000259" key="7">
    <source>
        <dbReference type="Pfam" id="PF20939"/>
    </source>
</evidence>
<reference evidence="9" key="1">
    <citation type="submission" date="2025-08" db="UniProtKB">
        <authorList>
            <consortium name="RefSeq"/>
        </authorList>
    </citation>
    <scope>IDENTIFICATION</scope>
    <source>
        <tissue evidence="9">Testes</tissue>
    </source>
</reference>
<dbReference type="RefSeq" id="XP_006824915.1">
    <property type="nucleotide sequence ID" value="XM_006824852.1"/>
</dbReference>
<comment type="similarity">
    <text evidence="1">Belongs to the MsrA Met sulfoxide reductase family.</text>
</comment>
<feature type="signal peptide" evidence="5">
    <location>
        <begin position="1"/>
        <end position="21"/>
    </location>
</feature>
<dbReference type="InterPro" id="IPR049006">
    <property type="entry name" value="MsrA_helical"/>
</dbReference>
<feature type="domain" description="Peptide methionine sulphoxide reductase MsrA" evidence="6">
    <location>
        <begin position="56"/>
        <end position="191"/>
    </location>
</feature>
<evidence type="ECO:0000256" key="5">
    <source>
        <dbReference type="SAM" id="SignalP"/>
    </source>
</evidence>
<organism evidence="8 9">
    <name type="scientific">Saccoglossus kowalevskii</name>
    <name type="common">Acorn worm</name>
    <dbReference type="NCBI Taxonomy" id="10224"/>
    <lineage>
        <taxon>Eukaryota</taxon>
        <taxon>Metazoa</taxon>
        <taxon>Hemichordata</taxon>
        <taxon>Enteropneusta</taxon>
        <taxon>Harrimaniidae</taxon>
        <taxon>Saccoglossus</taxon>
    </lineage>
</organism>
<proteinExistence type="inferred from homology"/>
<evidence type="ECO:0000256" key="1">
    <source>
        <dbReference type="ARBA" id="ARBA00005591"/>
    </source>
</evidence>
<dbReference type="GeneID" id="100378343"/>
<dbReference type="Gene3D" id="3.30.1060.10">
    <property type="entry name" value="Peptide methionine sulphoxide reductase MsrA"/>
    <property type="match status" value="1"/>
</dbReference>
<dbReference type="InterPro" id="IPR036509">
    <property type="entry name" value="Met_Sox_Rdtase_MsrA_sf"/>
</dbReference>
<gene>
    <name evidence="9" type="primary">LOC100378343</name>
</gene>
<dbReference type="NCBIfam" id="TIGR00401">
    <property type="entry name" value="msrA"/>
    <property type="match status" value="1"/>
</dbReference>
<dbReference type="HAMAP" id="MF_01401">
    <property type="entry name" value="MsrA"/>
    <property type="match status" value="1"/>
</dbReference>
<dbReference type="Pfam" id="PF20939">
    <property type="entry name" value="MsrA_helical"/>
    <property type="match status" value="1"/>
</dbReference>